<organism evidence="2 3">
    <name type="scientific">Mycena pura</name>
    <dbReference type="NCBI Taxonomy" id="153505"/>
    <lineage>
        <taxon>Eukaryota</taxon>
        <taxon>Fungi</taxon>
        <taxon>Dikarya</taxon>
        <taxon>Basidiomycota</taxon>
        <taxon>Agaricomycotina</taxon>
        <taxon>Agaricomycetes</taxon>
        <taxon>Agaricomycetidae</taxon>
        <taxon>Agaricales</taxon>
        <taxon>Marasmiineae</taxon>
        <taxon>Mycenaceae</taxon>
        <taxon>Mycena</taxon>
    </lineage>
</organism>
<dbReference type="PANTHER" id="PTHR43844">
    <property type="entry name" value="METHIONINE SYNTHASE"/>
    <property type="match status" value="1"/>
</dbReference>
<dbReference type="AlphaFoldDB" id="A0AAD7E2L5"/>
<evidence type="ECO:0000259" key="1">
    <source>
        <dbReference type="Pfam" id="PF01717"/>
    </source>
</evidence>
<dbReference type="SUPFAM" id="SSF51726">
    <property type="entry name" value="UROD/MetE-like"/>
    <property type="match status" value="1"/>
</dbReference>
<keyword evidence="3" id="KW-1185">Reference proteome</keyword>
<dbReference type="PANTHER" id="PTHR43844:SF1">
    <property type="entry name" value="METHIONINE SYNTHASE"/>
    <property type="match status" value="1"/>
</dbReference>
<protein>
    <recommendedName>
        <fullName evidence="1">Cobalamin-independent methionine synthase MetE C-terminal/archaeal domain-containing protein</fullName>
    </recommendedName>
</protein>
<reference evidence="2" key="1">
    <citation type="submission" date="2023-03" db="EMBL/GenBank/DDBJ databases">
        <title>Massive genome expansion in bonnet fungi (Mycena s.s.) driven by repeated elements and novel gene families across ecological guilds.</title>
        <authorList>
            <consortium name="Lawrence Berkeley National Laboratory"/>
            <person name="Harder C.B."/>
            <person name="Miyauchi S."/>
            <person name="Viragh M."/>
            <person name="Kuo A."/>
            <person name="Thoen E."/>
            <person name="Andreopoulos B."/>
            <person name="Lu D."/>
            <person name="Skrede I."/>
            <person name="Drula E."/>
            <person name="Henrissat B."/>
            <person name="Morin E."/>
            <person name="Kohler A."/>
            <person name="Barry K."/>
            <person name="LaButti K."/>
            <person name="Morin E."/>
            <person name="Salamov A."/>
            <person name="Lipzen A."/>
            <person name="Mereny Z."/>
            <person name="Hegedus B."/>
            <person name="Baldrian P."/>
            <person name="Stursova M."/>
            <person name="Weitz H."/>
            <person name="Taylor A."/>
            <person name="Grigoriev I.V."/>
            <person name="Nagy L.G."/>
            <person name="Martin F."/>
            <person name="Kauserud H."/>
        </authorList>
    </citation>
    <scope>NUCLEOTIDE SEQUENCE</scope>
    <source>
        <strain evidence="2">9144</strain>
    </source>
</reference>
<name>A0AAD7E2L5_9AGAR</name>
<dbReference type="GO" id="GO:0008270">
    <property type="term" value="F:zinc ion binding"/>
    <property type="evidence" value="ECO:0007669"/>
    <property type="project" value="InterPro"/>
</dbReference>
<dbReference type="GO" id="GO:0003871">
    <property type="term" value="F:5-methyltetrahydropteroyltriglutamate-homocysteine S-methyltransferase activity"/>
    <property type="evidence" value="ECO:0007669"/>
    <property type="project" value="InterPro"/>
</dbReference>
<gene>
    <name evidence="2" type="ORF">GGX14DRAFT_649140</name>
</gene>
<dbReference type="Proteomes" id="UP001219525">
    <property type="component" value="Unassembled WGS sequence"/>
</dbReference>
<comment type="caution">
    <text evidence="2">The sequence shown here is derived from an EMBL/GenBank/DDBJ whole genome shotgun (WGS) entry which is preliminary data.</text>
</comment>
<dbReference type="EMBL" id="JARJCW010000005">
    <property type="protein sequence ID" value="KAJ7224244.1"/>
    <property type="molecule type" value="Genomic_DNA"/>
</dbReference>
<dbReference type="Pfam" id="PF01717">
    <property type="entry name" value="Meth_synt_2"/>
    <property type="match status" value="1"/>
</dbReference>
<dbReference type="GO" id="GO:0009086">
    <property type="term" value="P:methionine biosynthetic process"/>
    <property type="evidence" value="ECO:0007669"/>
    <property type="project" value="InterPro"/>
</dbReference>
<dbReference type="InterPro" id="IPR002629">
    <property type="entry name" value="Met_Synth_C/arc"/>
</dbReference>
<accession>A0AAD7E2L5</accession>
<feature type="domain" description="Cobalamin-independent methionine synthase MetE C-terminal/archaeal" evidence="1">
    <location>
        <begin position="20"/>
        <end position="348"/>
    </location>
</feature>
<proteinExistence type="predicted"/>
<dbReference type="Gene3D" id="3.20.20.210">
    <property type="match status" value="1"/>
</dbReference>
<evidence type="ECO:0000313" key="3">
    <source>
        <dbReference type="Proteomes" id="UP001219525"/>
    </source>
</evidence>
<dbReference type="CDD" id="cd03311">
    <property type="entry name" value="CIMS_C_terminal_like"/>
    <property type="match status" value="1"/>
</dbReference>
<sequence length="378" mass="42221">MACILTSSKRQFAFNRADHVGSFLRPPTIHKSRKAFKERAIDAAVLRTVEDAEISSLVEQERAVGIKSITDGEFRREYFHLDFIEHFEGICISANNLAGEKNDATVPTISVVGKLKHAKPIQLADFLFLQERIDPSKKEVVKVAIPSPTMVHFRGGRSSIDLAAYPNLDEFFEDLAAAYRAEIKILAEAGCKFLQFDDTNLAYLCDLKMREAAAGRGEDLNTLPRQYAQLINSALRDRPAGMTVGIHLCRGNFRSRHFAEGGYEPIAQVLFELLDVDVYFLEFDTERAGTFEPLRFLPKGEKVVVLGLVSSKVPQLESKEYIKTRIAEAAKFAPLEQLALSPQCGFSSTVHGNEITIADQWAKMKLVHEISAEVWGVD</sequence>
<dbReference type="InterPro" id="IPR038071">
    <property type="entry name" value="UROD/MetE-like_sf"/>
</dbReference>
<evidence type="ECO:0000313" key="2">
    <source>
        <dbReference type="EMBL" id="KAJ7224244.1"/>
    </source>
</evidence>
<dbReference type="NCBIfam" id="NF005085">
    <property type="entry name" value="PRK06520.1"/>
    <property type="match status" value="1"/>
</dbReference>